<protein>
    <recommendedName>
        <fullName evidence="10">Odorant receptor</fullName>
    </recommendedName>
</protein>
<gene>
    <name evidence="11" type="ORF">QE152_g32672</name>
</gene>
<feature type="transmembrane region" description="Helical" evidence="10">
    <location>
        <begin position="275"/>
        <end position="297"/>
    </location>
</feature>
<comment type="similarity">
    <text evidence="10">Belongs to the insect chemoreceptor superfamily. Heteromeric odorant receptor channel (TC 1.A.69) family.</text>
</comment>
<evidence type="ECO:0000313" key="11">
    <source>
        <dbReference type="EMBL" id="KAK9695290.1"/>
    </source>
</evidence>
<evidence type="ECO:0000256" key="2">
    <source>
        <dbReference type="ARBA" id="ARBA00022475"/>
    </source>
</evidence>
<dbReference type="GO" id="GO:0004984">
    <property type="term" value="F:olfactory receptor activity"/>
    <property type="evidence" value="ECO:0007669"/>
    <property type="project" value="InterPro"/>
</dbReference>
<proteinExistence type="inferred from homology"/>
<evidence type="ECO:0000313" key="12">
    <source>
        <dbReference type="Proteomes" id="UP001458880"/>
    </source>
</evidence>
<dbReference type="InterPro" id="IPR004117">
    <property type="entry name" value="7tm6_olfct_rcpt"/>
</dbReference>
<keyword evidence="9 10" id="KW-0807">Transducer</keyword>
<evidence type="ECO:0000256" key="5">
    <source>
        <dbReference type="ARBA" id="ARBA00022725"/>
    </source>
</evidence>
<dbReference type="PANTHER" id="PTHR21137:SF35">
    <property type="entry name" value="ODORANT RECEPTOR 19A-RELATED"/>
    <property type="match status" value="1"/>
</dbReference>
<dbReference type="PANTHER" id="PTHR21137">
    <property type="entry name" value="ODORANT RECEPTOR"/>
    <property type="match status" value="1"/>
</dbReference>
<sequence length="409" mass="47708">MQEHPRYKIRRLSRNFINDISKDGAKKSMVPGKWLLQSLIVWPDTDSRSVTIFNWACLINLMFFELFHTAYVVIHRTEYGNAISAAATVTTTFECLVRFYIIVFKKPVINQILFNIWKNFWSLSVVNPRIARQLTNKCYITLALTFGCYGPALVCNSIVTLGAYLTRTGLAFDSEFPFPWNQTYVYETIYFWQYVTAWYILILVNSFDFFMIPMVMICAVQFALLQNVFKNMLGEKSKQQRKILYGEVISDREMFLRWVNQQRMLIGICQQLEEVFRYAILFQYICSAAALCSSTVILQVDKRQFSKMLTFAVAHMFQLFYYCFVGNELTVQSGKLAEAVYACNWYTSNDIKFKKELVLVLQRCQKPLTLTAAGFIDLNFVNYISVLRVCFSFYTLLTKLLVTKLSRTD</sequence>
<evidence type="ECO:0000256" key="3">
    <source>
        <dbReference type="ARBA" id="ARBA00022606"/>
    </source>
</evidence>
<evidence type="ECO:0000256" key="1">
    <source>
        <dbReference type="ARBA" id="ARBA00004651"/>
    </source>
</evidence>
<keyword evidence="6 10" id="KW-1133">Transmembrane helix</keyword>
<dbReference type="Pfam" id="PF02949">
    <property type="entry name" value="7tm_6"/>
    <property type="match status" value="1"/>
</dbReference>
<evidence type="ECO:0000256" key="8">
    <source>
        <dbReference type="ARBA" id="ARBA00023170"/>
    </source>
</evidence>
<organism evidence="11 12">
    <name type="scientific">Popillia japonica</name>
    <name type="common">Japanese beetle</name>
    <dbReference type="NCBI Taxonomy" id="7064"/>
    <lineage>
        <taxon>Eukaryota</taxon>
        <taxon>Metazoa</taxon>
        <taxon>Ecdysozoa</taxon>
        <taxon>Arthropoda</taxon>
        <taxon>Hexapoda</taxon>
        <taxon>Insecta</taxon>
        <taxon>Pterygota</taxon>
        <taxon>Neoptera</taxon>
        <taxon>Endopterygota</taxon>
        <taxon>Coleoptera</taxon>
        <taxon>Polyphaga</taxon>
        <taxon>Scarabaeiformia</taxon>
        <taxon>Scarabaeidae</taxon>
        <taxon>Rutelinae</taxon>
        <taxon>Popillia</taxon>
    </lineage>
</organism>
<keyword evidence="4 10" id="KW-0812">Transmembrane</keyword>
<dbReference type="AlphaFoldDB" id="A0AAW1IY03"/>
<keyword evidence="8 10" id="KW-0675">Receptor</keyword>
<keyword evidence="2" id="KW-1003">Cell membrane</keyword>
<evidence type="ECO:0000256" key="9">
    <source>
        <dbReference type="ARBA" id="ARBA00023224"/>
    </source>
</evidence>
<dbReference type="GO" id="GO:0007165">
    <property type="term" value="P:signal transduction"/>
    <property type="evidence" value="ECO:0007669"/>
    <property type="project" value="UniProtKB-KW"/>
</dbReference>
<dbReference type="GO" id="GO:0005886">
    <property type="term" value="C:plasma membrane"/>
    <property type="evidence" value="ECO:0007669"/>
    <property type="project" value="UniProtKB-SubCell"/>
</dbReference>
<keyword evidence="3 10" id="KW-0716">Sensory transduction</keyword>
<dbReference type="Proteomes" id="UP001458880">
    <property type="component" value="Unassembled WGS sequence"/>
</dbReference>
<dbReference type="GO" id="GO:0005549">
    <property type="term" value="F:odorant binding"/>
    <property type="evidence" value="ECO:0007669"/>
    <property type="project" value="InterPro"/>
</dbReference>
<keyword evidence="12" id="KW-1185">Reference proteome</keyword>
<reference evidence="11 12" key="1">
    <citation type="journal article" date="2024" name="BMC Genomics">
        <title>De novo assembly and annotation of Popillia japonica's genome with initial clues to its potential as an invasive pest.</title>
        <authorList>
            <person name="Cucini C."/>
            <person name="Boschi S."/>
            <person name="Funari R."/>
            <person name="Cardaioli E."/>
            <person name="Iannotti N."/>
            <person name="Marturano G."/>
            <person name="Paoli F."/>
            <person name="Bruttini M."/>
            <person name="Carapelli A."/>
            <person name="Frati F."/>
            <person name="Nardi F."/>
        </authorList>
    </citation>
    <scope>NUCLEOTIDE SEQUENCE [LARGE SCALE GENOMIC DNA]</scope>
    <source>
        <strain evidence="11">DMR45628</strain>
    </source>
</reference>
<feature type="transmembrane region" description="Helical" evidence="10">
    <location>
        <begin position="309"/>
        <end position="327"/>
    </location>
</feature>
<evidence type="ECO:0000256" key="10">
    <source>
        <dbReference type="RuleBase" id="RU351113"/>
    </source>
</evidence>
<dbReference type="EMBL" id="JASPKY010000486">
    <property type="protein sequence ID" value="KAK9695290.1"/>
    <property type="molecule type" value="Genomic_DNA"/>
</dbReference>
<keyword evidence="7 10" id="KW-0472">Membrane</keyword>
<accession>A0AAW1IY03</accession>
<keyword evidence="5 10" id="KW-0552">Olfaction</keyword>
<feature type="transmembrane region" description="Helical" evidence="10">
    <location>
        <begin position="52"/>
        <end position="74"/>
    </location>
</feature>
<feature type="transmembrane region" description="Helical" evidence="10">
    <location>
        <begin position="139"/>
        <end position="164"/>
    </location>
</feature>
<name>A0AAW1IY03_POPJA</name>
<comment type="subcellular location">
    <subcellularLocation>
        <location evidence="1 10">Cell membrane</location>
        <topology evidence="1 10">Multi-pass membrane protein</topology>
    </subcellularLocation>
</comment>
<evidence type="ECO:0000256" key="7">
    <source>
        <dbReference type="ARBA" id="ARBA00023136"/>
    </source>
</evidence>
<feature type="transmembrane region" description="Helical" evidence="10">
    <location>
        <begin position="209"/>
        <end position="229"/>
    </location>
</feature>
<evidence type="ECO:0000256" key="6">
    <source>
        <dbReference type="ARBA" id="ARBA00022989"/>
    </source>
</evidence>
<comment type="caution">
    <text evidence="10">Lacks conserved residue(s) required for the propagation of feature annotation.</text>
</comment>
<evidence type="ECO:0000256" key="4">
    <source>
        <dbReference type="ARBA" id="ARBA00022692"/>
    </source>
</evidence>
<comment type="caution">
    <text evidence="11">The sequence shown here is derived from an EMBL/GenBank/DDBJ whole genome shotgun (WGS) entry which is preliminary data.</text>
</comment>